<organism evidence="2 3">
    <name type="scientific">Engystomops pustulosus</name>
    <name type="common">Tungara frog</name>
    <name type="synonym">Physalaemus pustulosus</name>
    <dbReference type="NCBI Taxonomy" id="76066"/>
    <lineage>
        <taxon>Eukaryota</taxon>
        <taxon>Metazoa</taxon>
        <taxon>Chordata</taxon>
        <taxon>Craniata</taxon>
        <taxon>Vertebrata</taxon>
        <taxon>Euteleostomi</taxon>
        <taxon>Amphibia</taxon>
        <taxon>Batrachia</taxon>
        <taxon>Anura</taxon>
        <taxon>Neobatrachia</taxon>
        <taxon>Hyloidea</taxon>
        <taxon>Leptodactylidae</taxon>
        <taxon>Leiuperinae</taxon>
        <taxon>Engystomops</taxon>
    </lineage>
</organism>
<proteinExistence type="predicted"/>
<comment type="caution">
    <text evidence="2">The sequence shown here is derived from an EMBL/GenBank/DDBJ whole genome shotgun (WGS) entry which is preliminary data.</text>
</comment>
<feature type="chain" id="PRO_5043350071" evidence="1">
    <location>
        <begin position="23"/>
        <end position="85"/>
    </location>
</feature>
<keyword evidence="1" id="KW-0732">Signal</keyword>
<dbReference type="EMBL" id="WNYA01000006">
    <property type="protein sequence ID" value="KAG8564836.1"/>
    <property type="molecule type" value="Genomic_DNA"/>
</dbReference>
<dbReference type="AlphaFoldDB" id="A0AAV7AUB4"/>
<reference evidence="2" key="1">
    <citation type="thesis" date="2020" institute="ProQuest LLC" country="789 East Eisenhower Parkway, Ann Arbor, MI, USA">
        <title>Comparative Genomics and Chromosome Evolution.</title>
        <authorList>
            <person name="Mudd A.B."/>
        </authorList>
    </citation>
    <scope>NUCLEOTIDE SEQUENCE</scope>
    <source>
        <strain evidence="2">237g6f4</strain>
        <tissue evidence="2">Blood</tissue>
    </source>
</reference>
<evidence type="ECO:0000313" key="2">
    <source>
        <dbReference type="EMBL" id="KAG8564836.1"/>
    </source>
</evidence>
<evidence type="ECO:0000256" key="1">
    <source>
        <dbReference type="SAM" id="SignalP"/>
    </source>
</evidence>
<sequence>MSHRDMEIARIFLASLIVRAAALERFTAQLVVKGKASFWKSPNESALMEAVKSCRNLIFGKTKITVLFAERYFLINRGWNVKVLV</sequence>
<accession>A0AAV7AUB4</accession>
<evidence type="ECO:0000313" key="3">
    <source>
        <dbReference type="Proteomes" id="UP000824782"/>
    </source>
</evidence>
<name>A0AAV7AUB4_ENGPU</name>
<dbReference type="Proteomes" id="UP000824782">
    <property type="component" value="Unassembled WGS sequence"/>
</dbReference>
<protein>
    <submittedName>
        <fullName evidence="2">Uncharacterized protein</fullName>
    </submittedName>
</protein>
<keyword evidence="3" id="KW-1185">Reference proteome</keyword>
<feature type="signal peptide" evidence="1">
    <location>
        <begin position="1"/>
        <end position="22"/>
    </location>
</feature>
<gene>
    <name evidence="2" type="ORF">GDO81_012590</name>
</gene>